<dbReference type="PANTHER" id="PTHR46268:SF15">
    <property type="entry name" value="UNIVERSAL STRESS PROTEIN HP_0031"/>
    <property type="match status" value="1"/>
</dbReference>
<dbReference type="RefSeq" id="WP_183724672.1">
    <property type="nucleotide sequence ID" value="NZ_JACHBW010000008.1"/>
</dbReference>
<dbReference type="Proteomes" id="UP000571554">
    <property type="component" value="Unassembled WGS sequence"/>
</dbReference>
<evidence type="ECO:0000256" key="1">
    <source>
        <dbReference type="ARBA" id="ARBA00008791"/>
    </source>
</evidence>
<dbReference type="SUPFAM" id="SSF52402">
    <property type="entry name" value="Adenine nucleotide alpha hydrolases-like"/>
    <property type="match status" value="2"/>
</dbReference>
<dbReference type="InterPro" id="IPR006016">
    <property type="entry name" value="UspA"/>
</dbReference>
<dbReference type="CDD" id="cd00293">
    <property type="entry name" value="USP-like"/>
    <property type="match status" value="1"/>
</dbReference>
<dbReference type="Gene3D" id="3.40.50.12370">
    <property type="match status" value="1"/>
</dbReference>
<comment type="caution">
    <text evidence="3">The sequence shown here is derived from an EMBL/GenBank/DDBJ whole genome shotgun (WGS) entry which is preliminary data.</text>
</comment>
<feature type="domain" description="UspA" evidence="2">
    <location>
        <begin position="157"/>
        <end position="279"/>
    </location>
</feature>
<evidence type="ECO:0000313" key="4">
    <source>
        <dbReference type="Proteomes" id="UP000571554"/>
    </source>
</evidence>
<proteinExistence type="inferred from homology"/>
<evidence type="ECO:0000313" key="3">
    <source>
        <dbReference type="EMBL" id="MBB6103143.1"/>
    </source>
</evidence>
<dbReference type="InterPro" id="IPR006015">
    <property type="entry name" value="Universal_stress_UspA"/>
</dbReference>
<organism evidence="3 4">
    <name type="scientific">Paraburkholderia bannensis</name>
    <dbReference type="NCBI Taxonomy" id="765414"/>
    <lineage>
        <taxon>Bacteria</taxon>
        <taxon>Pseudomonadati</taxon>
        <taxon>Pseudomonadota</taxon>
        <taxon>Betaproteobacteria</taxon>
        <taxon>Burkholderiales</taxon>
        <taxon>Burkholderiaceae</taxon>
        <taxon>Paraburkholderia</taxon>
    </lineage>
</organism>
<dbReference type="PRINTS" id="PR01438">
    <property type="entry name" value="UNVRSLSTRESS"/>
</dbReference>
<dbReference type="Pfam" id="PF00582">
    <property type="entry name" value="Usp"/>
    <property type="match status" value="1"/>
</dbReference>
<dbReference type="EMBL" id="JACHBW010000008">
    <property type="protein sequence ID" value="MBB6103143.1"/>
    <property type="molecule type" value="Genomic_DNA"/>
</dbReference>
<sequence>MSYKTLMVHLDSSTRANVRVSLALKLARSFGSHLDGVFAAFEPHPREFYVMAGTADYYDAHRKLRAEQRAAIERLFRAELERAQVAGTLIDAETHTDTVASLLRHSRSADLTIIGQANPSDAETFVADHFAEMVVLGAGGPVLFVPNTGYFETVGTRVLIGWNGSREAARAVHDAIPFVVRAAHVTIAASSSTFSPAPSQASCSELAATLARHGATSIDIARFDRHAAETTGDALLNFAVDGGFDLLVMGAYGHARLQELVLGGATRSVLLTATLPVLMSH</sequence>
<dbReference type="AlphaFoldDB" id="A0A7W9TXB5"/>
<keyword evidence="4" id="KW-1185">Reference proteome</keyword>
<evidence type="ECO:0000259" key="2">
    <source>
        <dbReference type="Pfam" id="PF00582"/>
    </source>
</evidence>
<dbReference type="PANTHER" id="PTHR46268">
    <property type="entry name" value="STRESS RESPONSE PROTEIN NHAX"/>
    <property type="match status" value="1"/>
</dbReference>
<accession>A0A7W9TXB5</accession>
<gene>
    <name evidence="3" type="ORF">F4827_002998</name>
</gene>
<comment type="similarity">
    <text evidence="1">Belongs to the universal stress protein A family.</text>
</comment>
<reference evidence="3 4" key="1">
    <citation type="submission" date="2020-08" db="EMBL/GenBank/DDBJ databases">
        <title>Above-ground endophytic microbial communities from plants in different locations in the United States.</title>
        <authorList>
            <person name="Frank C."/>
        </authorList>
    </citation>
    <scope>NUCLEOTIDE SEQUENCE [LARGE SCALE GENOMIC DNA]</scope>
    <source>
        <strain evidence="3 4">WP4_2_2</strain>
    </source>
</reference>
<protein>
    <submittedName>
        <fullName evidence="3">Nucleotide-binding universal stress UspA family protein</fullName>
    </submittedName>
</protein>
<name>A0A7W9TXB5_9BURK</name>